<proteinExistence type="predicted"/>
<sequence>MKYLVFQKVKKLEYDLKIAQVEVEADPNNKQILEMSKILYNYNEAITNEEKLLSQKAKVKWLSEGDRNTKDKVAERFLKNFEKFLGPNGDTEQIKNAEELFINKLSENEYDFMELLKGYSRQKGPQRCALKIDIAKAYDTVNWGFLKQILVHFGFHEKIIRWIMACVTSATFSICINGERDYKFVEVLKDGLMEFSKVSGLISNMNKSTIFFRSVKAIKKMKILEIMPFAVGQLLMKYLGVPLCNTPKIR</sequence>
<accession>A0ABQ5ET19</accession>
<name>A0ABQ5ET19_9ASTR</name>
<reference evidence="1" key="1">
    <citation type="journal article" date="2022" name="Int. J. Mol. Sci.">
        <title>Draft Genome of Tanacetum Coccineum: Genomic Comparison of Closely Related Tanacetum-Family Plants.</title>
        <authorList>
            <person name="Yamashiro T."/>
            <person name="Shiraishi A."/>
            <person name="Nakayama K."/>
            <person name="Satake H."/>
        </authorList>
    </citation>
    <scope>NUCLEOTIDE SEQUENCE</scope>
</reference>
<keyword evidence="1" id="KW-0695">RNA-directed DNA polymerase</keyword>
<dbReference type="PANTHER" id="PTHR33116">
    <property type="entry name" value="REVERSE TRANSCRIPTASE ZINC-BINDING DOMAIN-CONTAINING PROTEIN-RELATED-RELATED"/>
    <property type="match status" value="1"/>
</dbReference>
<keyword evidence="2" id="KW-1185">Reference proteome</keyword>
<reference evidence="1" key="2">
    <citation type="submission" date="2022-01" db="EMBL/GenBank/DDBJ databases">
        <authorList>
            <person name="Yamashiro T."/>
            <person name="Shiraishi A."/>
            <person name="Satake H."/>
            <person name="Nakayama K."/>
        </authorList>
    </citation>
    <scope>NUCLEOTIDE SEQUENCE</scope>
</reference>
<keyword evidence="1" id="KW-0548">Nucleotidyltransferase</keyword>
<gene>
    <name evidence="1" type="ORF">Tco_0989032</name>
</gene>
<dbReference type="Proteomes" id="UP001151760">
    <property type="component" value="Unassembled WGS sequence"/>
</dbReference>
<keyword evidence="1" id="KW-0808">Transferase</keyword>
<evidence type="ECO:0000313" key="2">
    <source>
        <dbReference type="Proteomes" id="UP001151760"/>
    </source>
</evidence>
<organism evidence="1 2">
    <name type="scientific">Tanacetum coccineum</name>
    <dbReference type="NCBI Taxonomy" id="301880"/>
    <lineage>
        <taxon>Eukaryota</taxon>
        <taxon>Viridiplantae</taxon>
        <taxon>Streptophyta</taxon>
        <taxon>Embryophyta</taxon>
        <taxon>Tracheophyta</taxon>
        <taxon>Spermatophyta</taxon>
        <taxon>Magnoliopsida</taxon>
        <taxon>eudicotyledons</taxon>
        <taxon>Gunneridae</taxon>
        <taxon>Pentapetalae</taxon>
        <taxon>asterids</taxon>
        <taxon>campanulids</taxon>
        <taxon>Asterales</taxon>
        <taxon>Asteraceae</taxon>
        <taxon>Asteroideae</taxon>
        <taxon>Anthemideae</taxon>
        <taxon>Anthemidinae</taxon>
        <taxon>Tanacetum</taxon>
    </lineage>
</organism>
<dbReference type="EMBL" id="BQNB010016634">
    <property type="protein sequence ID" value="GJT53978.1"/>
    <property type="molecule type" value="Genomic_DNA"/>
</dbReference>
<protein>
    <submittedName>
        <fullName evidence="1">RNA-directed DNA polymerase, eukaryota, reverse transcriptase zinc-binding domain protein</fullName>
    </submittedName>
</protein>
<dbReference type="PANTHER" id="PTHR33116:SF84">
    <property type="entry name" value="RNA-DIRECTED DNA POLYMERASE"/>
    <property type="match status" value="1"/>
</dbReference>
<dbReference type="GO" id="GO:0003964">
    <property type="term" value="F:RNA-directed DNA polymerase activity"/>
    <property type="evidence" value="ECO:0007669"/>
    <property type="project" value="UniProtKB-KW"/>
</dbReference>
<comment type="caution">
    <text evidence="1">The sequence shown here is derived from an EMBL/GenBank/DDBJ whole genome shotgun (WGS) entry which is preliminary data.</text>
</comment>
<evidence type="ECO:0000313" key="1">
    <source>
        <dbReference type="EMBL" id="GJT53978.1"/>
    </source>
</evidence>